<dbReference type="OrthoDB" id="6194521at2"/>
<dbReference type="EMBL" id="VNHS01000014">
    <property type="protein sequence ID" value="TYP69628.1"/>
    <property type="molecule type" value="Genomic_DNA"/>
</dbReference>
<keyword evidence="3" id="KW-1185">Reference proteome</keyword>
<organism evidence="2 3">
    <name type="scientific">Paenibacillus methanolicus</name>
    <dbReference type="NCBI Taxonomy" id="582686"/>
    <lineage>
        <taxon>Bacteria</taxon>
        <taxon>Bacillati</taxon>
        <taxon>Bacillota</taxon>
        <taxon>Bacilli</taxon>
        <taxon>Bacillales</taxon>
        <taxon>Paenibacillaceae</taxon>
        <taxon>Paenibacillus</taxon>
    </lineage>
</organism>
<dbReference type="SUPFAM" id="SSF52949">
    <property type="entry name" value="Macro domain-like"/>
    <property type="match status" value="1"/>
</dbReference>
<feature type="domain" description="Macro" evidence="1">
    <location>
        <begin position="1"/>
        <end position="186"/>
    </location>
</feature>
<protein>
    <submittedName>
        <fullName evidence="2">O-acetyl-ADP-ribose deacetylase (Regulator of RNase III)</fullName>
    </submittedName>
</protein>
<dbReference type="PANTHER" id="PTHR11106">
    <property type="entry name" value="GANGLIOSIDE INDUCED DIFFERENTIATION ASSOCIATED PROTEIN 2-RELATED"/>
    <property type="match status" value="1"/>
</dbReference>
<accession>A0A5S5BTG5</accession>
<name>A0A5S5BTG5_9BACL</name>
<dbReference type="InterPro" id="IPR043472">
    <property type="entry name" value="Macro_dom-like"/>
</dbReference>
<dbReference type="Pfam" id="PF01661">
    <property type="entry name" value="Macro"/>
    <property type="match status" value="1"/>
</dbReference>
<evidence type="ECO:0000313" key="3">
    <source>
        <dbReference type="Proteomes" id="UP000323257"/>
    </source>
</evidence>
<dbReference type="RefSeq" id="WP_148933008.1">
    <property type="nucleotide sequence ID" value="NZ_VNHS01000014.1"/>
</dbReference>
<dbReference type="Proteomes" id="UP000323257">
    <property type="component" value="Unassembled WGS sequence"/>
</dbReference>
<evidence type="ECO:0000259" key="1">
    <source>
        <dbReference type="PROSITE" id="PS51154"/>
    </source>
</evidence>
<comment type="caution">
    <text evidence="2">The sequence shown here is derived from an EMBL/GenBank/DDBJ whole genome shotgun (WGS) entry which is preliminary data.</text>
</comment>
<proteinExistence type="predicted"/>
<dbReference type="PROSITE" id="PS51154">
    <property type="entry name" value="MACRO"/>
    <property type="match status" value="1"/>
</dbReference>
<evidence type="ECO:0000313" key="2">
    <source>
        <dbReference type="EMBL" id="TYP69628.1"/>
    </source>
</evidence>
<dbReference type="SMART" id="SM00506">
    <property type="entry name" value="A1pp"/>
    <property type="match status" value="1"/>
</dbReference>
<dbReference type="PANTHER" id="PTHR11106:SF27">
    <property type="entry name" value="MACRO DOMAIN-CONTAINING PROTEIN"/>
    <property type="match status" value="1"/>
</dbReference>
<dbReference type="NCBIfam" id="NF001664">
    <property type="entry name" value="PRK00431.1-6"/>
    <property type="match status" value="1"/>
</dbReference>
<gene>
    <name evidence="2" type="ORF">BCM02_114145</name>
</gene>
<dbReference type="AlphaFoldDB" id="A0A5S5BTG5"/>
<reference evidence="2 3" key="1">
    <citation type="submission" date="2019-07" db="EMBL/GenBank/DDBJ databases">
        <title>Genomic Encyclopedia of Type Strains, Phase III (KMG-III): the genomes of soil and plant-associated and newly described type strains.</title>
        <authorList>
            <person name="Whitman W."/>
        </authorList>
    </citation>
    <scope>NUCLEOTIDE SEQUENCE [LARGE SCALE GENOMIC DNA]</scope>
    <source>
        <strain evidence="2 3">BL24</strain>
    </source>
</reference>
<dbReference type="InterPro" id="IPR002589">
    <property type="entry name" value="Macro_dom"/>
</dbReference>
<sequence>METSITINRTVLTVVRGDITRIPADVIVNAANTSLLGGGGVDGAIHRAGGPEILDACRRIRAKQGGCPVGEAVITTAGLLPAKYVVHTVGPVWNGGDDDEAEKLRDCYRSSLTLAIEHGAATIAFPNISTGIYSFPKLLAAEIALDAVAEYLCELADDAPAPKRIIFVCYDAENEQIYRETLGNCS</sequence>
<dbReference type="Gene3D" id="3.40.220.10">
    <property type="entry name" value="Leucine Aminopeptidase, subunit E, domain 1"/>
    <property type="match status" value="1"/>
</dbReference>
<dbReference type="CDD" id="cd02908">
    <property type="entry name" value="Macro_OAADPr_deacetylase"/>
    <property type="match status" value="1"/>
</dbReference>